<keyword evidence="5" id="KW-1185">Reference proteome</keyword>
<dbReference type="SMART" id="SM00248">
    <property type="entry name" value="ANK"/>
    <property type="match status" value="7"/>
</dbReference>
<dbReference type="InterPro" id="IPR036770">
    <property type="entry name" value="Ankyrin_rpt-contain_sf"/>
</dbReference>
<protein>
    <submittedName>
        <fullName evidence="4">Ankyrin repeat-containing protein</fullName>
    </submittedName>
</protein>
<dbReference type="PANTHER" id="PTHR24173">
    <property type="entry name" value="ANKYRIN REPEAT CONTAINING"/>
    <property type="match status" value="1"/>
</dbReference>
<evidence type="ECO:0000313" key="5">
    <source>
        <dbReference type="Proteomes" id="UP000762676"/>
    </source>
</evidence>
<evidence type="ECO:0000256" key="1">
    <source>
        <dbReference type="ARBA" id="ARBA00022737"/>
    </source>
</evidence>
<dbReference type="PANTHER" id="PTHR24173:SF74">
    <property type="entry name" value="ANKYRIN REPEAT DOMAIN-CONTAINING PROTEIN 16"/>
    <property type="match status" value="1"/>
</dbReference>
<dbReference type="SUPFAM" id="SSF48403">
    <property type="entry name" value="Ankyrin repeat"/>
    <property type="match status" value="1"/>
</dbReference>
<feature type="repeat" description="ANK" evidence="3">
    <location>
        <begin position="256"/>
        <end position="281"/>
    </location>
</feature>
<proteinExistence type="predicted"/>
<dbReference type="PROSITE" id="PS50297">
    <property type="entry name" value="ANK_REP_REGION"/>
    <property type="match status" value="2"/>
</dbReference>
<organism evidence="4 5">
    <name type="scientific">Elysia marginata</name>
    <dbReference type="NCBI Taxonomy" id="1093978"/>
    <lineage>
        <taxon>Eukaryota</taxon>
        <taxon>Metazoa</taxon>
        <taxon>Spiralia</taxon>
        <taxon>Lophotrochozoa</taxon>
        <taxon>Mollusca</taxon>
        <taxon>Gastropoda</taxon>
        <taxon>Heterobranchia</taxon>
        <taxon>Euthyneura</taxon>
        <taxon>Panpulmonata</taxon>
        <taxon>Sacoglossa</taxon>
        <taxon>Placobranchoidea</taxon>
        <taxon>Plakobranchidae</taxon>
        <taxon>Elysia</taxon>
    </lineage>
</organism>
<dbReference type="AlphaFoldDB" id="A0AAV4EMA5"/>
<sequence length="288" mass="31368">MGNAKLSKAVRELNVHEVQRLLASGKCSINKQSAGKPAPIILCVSEGLGRERVKRGEIMKLLVHYGADLNVQCETRSWLYGKTATMIAAERGYFECLQVLVAAGADLSITNPCGDTALILAIRWGEIECAKLLIDKMSVDLLNHKNGDGENAFILTASNREYNYFLCLKRLVEAGAETDIRDKDGNTALMLSVSLGQEDRVKYLINHMPRSTLDQRNHEGQTALMLAASTKESKDCLMSLQHLLEAAADFNVEDKKGNTALTSATKSGNSEAVRLLLEKGAVDNSGAE</sequence>
<comment type="caution">
    <text evidence="4">The sequence shown here is derived from an EMBL/GenBank/DDBJ whole genome shotgun (WGS) entry which is preliminary data.</text>
</comment>
<reference evidence="4 5" key="1">
    <citation type="journal article" date="2021" name="Elife">
        <title>Chloroplast acquisition without the gene transfer in kleptoplastic sea slugs, Plakobranchus ocellatus.</title>
        <authorList>
            <person name="Maeda T."/>
            <person name="Takahashi S."/>
            <person name="Yoshida T."/>
            <person name="Shimamura S."/>
            <person name="Takaki Y."/>
            <person name="Nagai Y."/>
            <person name="Toyoda A."/>
            <person name="Suzuki Y."/>
            <person name="Arimoto A."/>
            <person name="Ishii H."/>
            <person name="Satoh N."/>
            <person name="Nishiyama T."/>
            <person name="Hasebe M."/>
            <person name="Maruyama T."/>
            <person name="Minagawa J."/>
            <person name="Obokata J."/>
            <person name="Shigenobu S."/>
        </authorList>
    </citation>
    <scope>NUCLEOTIDE SEQUENCE [LARGE SCALE GENOMIC DNA]</scope>
</reference>
<feature type="repeat" description="ANK" evidence="3">
    <location>
        <begin position="219"/>
        <end position="255"/>
    </location>
</feature>
<dbReference type="PROSITE" id="PS50088">
    <property type="entry name" value="ANK_REPEAT"/>
    <property type="match status" value="3"/>
</dbReference>
<name>A0AAV4EMA5_9GAST</name>
<keyword evidence="2 3" id="KW-0040">ANK repeat</keyword>
<feature type="repeat" description="ANK" evidence="3">
    <location>
        <begin position="80"/>
        <end position="112"/>
    </location>
</feature>
<accession>A0AAV4EMA5</accession>
<dbReference type="Gene3D" id="1.25.40.20">
    <property type="entry name" value="Ankyrin repeat-containing domain"/>
    <property type="match status" value="2"/>
</dbReference>
<gene>
    <name evidence="4" type="ORF">ElyMa_005442600</name>
</gene>
<dbReference type="Pfam" id="PF12796">
    <property type="entry name" value="Ank_2"/>
    <property type="match status" value="2"/>
</dbReference>
<keyword evidence="1" id="KW-0677">Repeat</keyword>
<dbReference type="EMBL" id="BMAT01010856">
    <property type="protein sequence ID" value="GFR61876.1"/>
    <property type="molecule type" value="Genomic_DNA"/>
</dbReference>
<evidence type="ECO:0000256" key="2">
    <source>
        <dbReference type="ARBA" id="ARBA00023043"/>
    </source>
</evidence>
<dbReference type="Proteomes" id="UP000762676">
    <property type="component" value="Unassembled WGS sequence"/>
</dbReference>
<evidence type="ECO:0000256" key="3">
    <source>
        <dbReference type="PROSITE-ProRule" id="PRU00023"/>
    </source>
</evidence>
<evidence type="ECO:0000313" key="4">
    <source>
        <dbReference type="EMBL" id="GFR61876.1"/>
    </source>
</evidence>
<dbReference type="InterPro" id="IPR002110">
    <property type="entry name" value="Ankyrin_rpt"/>
</dbReference>
<dbReference type="Pfam" id="PF00023">
    <property type="entry name" value="Ank"/>
    <property type="match status" value="1"/>
</dbReference>